<name>A0A346NKF9_9ALTE</name>
<dbReference type="InterPro" id="IPR032466">
    <property type="entry name" value="Metal_Hydrolase"/>
</dbReference>
<dbReference type="InterPro" id="IPR011059">
    <property type="entry name" value="Metal-dep_hydrolase_composite"/>
</dbReference>
<evidence type="ECO:0000313" key="3">
    <source>
        <dbReference type="EMBL" id="AXR06016.1"/>
    </source>
</evidence>
<dbReference type="Pfam" id="PF01979">
    <property type="entry name" value="Amidohydro_1"/>
    <property type="match status" value="1"/>
</dbReference>
<proteinExistence type="predicted"/>
<dbReference type="SUPFAM" id="SSF51556">
    <property type="entry name" value="Metallo-dependent hydrolases"/>
    <property type="match status" value="1"/>
</dbReference>
<dbReference type="KEGG" id="salm:D0Y50_06285"/>
<reference evidence="3 4" key="1">
    <citation type="submission" date="2018-08" db="EMBL/GenBank/DDBJ databases">
        <title>Salinimonas sediminis sp. nov., a piezophilic bacterium isolated from a deep-sea sediment sample from the New Britain Trench.</title>
        <authorList>
            <person name="Cao J."/>
        </authorList>
    </citation>
    <scope>NUCLEOTIDE SEQUENCE [LARGE SCALE GENOMIC DNA]</scope>
    <source>
        <strain evidence="3 4">N102</strain>
    </source>
</reference>
<dbReference type="SUPFAM" id="SSF51338">
    <property type="entry name" value="Composite domain of metallo-dependent hydrolases"/>
    <property type="match status" value="1"/>
</dbReference>
<dbReference type="RefSeq" id="WP_117316002.1">
    <property type="nucleotide sequence ID" value="NZ_CP031769.1"/>
</dbReference>
<dbReference type="InterPro" id="IPR051781">
    <property type="entry name" value="Metallo-dep_Hydrolase"/>
</dbReference>
<keyword evidence="3" id="KW-0378">Hydrolase</keyword>
<keyword evidence="1" id="KW-0732">Signal</keyword>
<sequence length="426" mass="44915">MKQVLIAALASVTLSTPALAQKLAIVGGQVYTQTDQGVIDNATVLINDGKIEKIITGTQVPGGYEQFDAKGKVVTPGLFGAMTSLGLVEVESWAGTVDASVDNARISKTGAAFDVSYALNPDSTLMDVSRIEGVTAAATTISYTDYLFHGQGSIISVGADEPLVKRRAFIVLDVSASAAEASGGSRAALWVTLEQLFNEASVLSSVPTADKPWHGLNSRADLPVLKKILAGDMPLVMHASRKSDILQVLAFKQRYPDINVILMGADQAWRVADKLAQANVPVIVNPQMNLPESFDAIGATMQNAAILDAAGVVVAIGMETHNIRLATQHAGNAVANGLPHTSAIASLTSNPAAMFGVSDRVGSLTVGAQADVVVWSGDPLEVTEYAEQVFMAGEAIDMTSRQTQLRDRYMKLHQSDGATPVQYIKP</sequence>
<keyword evidence="4" id="KW-1185">Reference proteome</keyword>
<dbReference type="Gene3D" id="3.20.20.140">
    <property type="entry name" value="Metal-dependent hydrolases"/>
    <property type="match status" value="1"/>
</dbReference>
<gene>
    <name evidence="3" type="ORF">D0Y50_06285</name>
</gene>
<feature type="chain" id="PRO_5016592446" evidence="1">
    <location>
        <begin position="21"/>
        <end position="426"/>
    </location>
</feature>
<dbReference type="GO" id="GO:0016810">
    <property type="term" value="F:hydrolase activity, acting on carbon-nitrogen (but not peptide) bonds"/>
    <property type="evidence" value="ECO:0007669"/>
    <property type="project" value="InterPro"/>
</dbReference>
<dbReference type="Proteomes" id="UP000262073">
    <property type="component" value="Chromosome"/>
</dbReference>
<dbReference type="OrthoDB" id="9802793at2"/>
<dbReference type="PANTHER" id="PTHR43135">
    <property type="entry name" value="ALPHA-D-RIBOSE 1-METHYLPHOSPHONATE 5-TRIPHOSPHATE DIPHOSPHATASE"/>
    <property type="match status" value="1"/>
</dbReference>
<accession>A0A346NKF9</accession>
<feature type="signal peptide" evidence="1">
    <location>
        <begin position="1"/>
        <end position="20"/>
    </location>
</feature>
<protein>
    <submittedName>
        <fullName evidence="3">Amidohydrolase</fullName>
    </submittedName>
</protein>
<dbReference type="Gene3D" id="2.30.40.10">
    <property type="entry name" value="Urease, subunit C, domain 1"/>
    <property type="match status" value="1"/>
</dbReference>
<dbReference type="AlphaFoldDB" id="A0A346NKF9"/>
<feature type="domain" description="Amidohydrolase-related" evidence="2">
    <location>
        <begin position="272"/>
        <end position="385"/>
    </location>
</feature>
<organism evidence="3 4">
    <name type="scientific">Salinimonas sediminis</name>
    <dbReference type="NCBI Taxonomy" id="2303538"/>
    <lineage>
        <taxon>Bacteria</taxon>
        <taxon>Pseudomonadati</taxon>
        <taxon>Pseudomonadota</taxon>
        <taxon>Gammaproteobacteria</taxon>
        <taxon>Alteromonadales</taxon>
        <taxon>Alteromonadaceae</taxon>
        <taxon>Alteromonas/Salinimonas group</taxon>
        <taxon>Salinimonas</taxon>
    </lineage>
</organism>
<dbReference type="PANTHER" id="PTHR43135:SF3">
    <property type="entry name" value="ALPHA-D-RIBOSE 1-METHYLPHOSPHONATE 5-TRIPHOSPHATE DIPHOSPHATASE"/>
    <property type="match status" value="1"/>
</dbReference>
<evidence type="ECO:0000259" key="2">
    <source>
        <dbReference type="Pfam" id="PF01979"/>
    </source>
</evidence>
<evidence type="ECO:0000256" key="1">
    <source>
        <dbReference type="SAM" id="SignalP"/>
    </source>
</evidence>
<evidence type="ECO:0000313" key="4">
    <source>
        <dbReference type="Proteomes" id="UP000262073"/>
    </source>
</evidence>
<dbReference type="InterPro" id="IPR006680">
    <property type="entry name" value="Amidohydro-rel"/>
</dbReference>
<dbReference type="EMBL" id="CP031769">
    <property type="protein sequence ID" value="AXR06016.1"/>
    <property type="molecule type" value="Genomic_DNA"/>
</dbReference>